<sequence length="329" mass="36483">MMVCTSCCLHQGSKGCRSDVVGSDRMRMAASVPIGEERQYNFLGSEYCAGYRDAFGGWTEGFYCPKPESQHEVYCCGAPSYKYCCARRDQHLLEETDMWRVVVTLASRKRVGGRVYRLESSSMTSGMANMYSGSAGPGTPVTATGHVPTSLIPIPIPIPASSGTASTLPRQAPLNRTFRPSDSSTLRRDRSRSRDDEEPEKERKKDKADAEGDEGEDDDEEEEEEERPLVEPPAPFNNPRITPIQTTVPSSTDTSTTMSSFSSATIGRPRSFAGHLHPNPHHHHYQQHHHHEYRHLSGTATLGPGRRSHSSTSTHVLPPEDALYRSTKF</sequence>
<dbReference type="EMBL" id="LR899695">
    <property type="protein sequence ID" value="CAD7241800.1"/>
    <property type="molecule type" value="Genomic_DNA"/>
</dbReference>
<organism evidence="3">
    <name type="scientific">Darwinula stevensoni</name>
    <dbReference type="NCBI Taxonomy" id="69355"/>
    <lineage>
        <taxon>Eukaryota</taxon>
        <taxon>Metazoa</taxon>
        <taxon>Ecdysozoa</taxon>
        <taxon>Arthropoda</taxon>
        <taxon>Crustacea</taxon>
        <taxon>Oligostraca</taxon>
        <taxon>Ostracoda</taxon>
        <taxon>Podocopa</taxon>
        <taxon>Podocopida</taxon>
        <taxon>Darwinulocopina</taxon>
        <taxon>Darwinuloidea</taxon>
        <taxon>Darwinulidae</taxon>
        <taxon>Darwinula</taxon>
    </lineage>
</organism>
<reference evidence="3" key="1">
    <citation type="submission" date="2020-11" db="EMBL/GenBank/DDBJ databases">
        <authorList>
            <person name="Tran Van P."/>
        </authorList>
    </citation>
    <scope>NUCLEOTIDE SEQUENCE</scope>
</reference>
<proteinExistence type="predicted"/>
<feature type="compositionally biased region" description="Low complexity" evidence="1">
    <location>
        <begin position="246"/>
        <end position="265"/>
    </location>
</feature>
<dbReference type="AlphaFoldDB" id="A0A7R9A3D5"/>
<evidence type="ECO:0000313" key="4">
    <source>
        <dbReference type="Proteomes" id="UP000677054"/>
    </source>
</evidence>
<feature type="compositionally biased region" description="Acidic residues" evidence="1">
    <location>
        <begin position="211"/>
        <end position="226"/>
    </location>
</feature>
<feature type="region of interest" description="Disordered" evidence="1">
    <location>
        <begin position="162"/>
        <end position="329"/>
    </location>
</feature>
<dbReference type="EMBL" id="CAJPEV010000178">
    <property type="protein sequence ID" value="CAG0881880.1"/>
    <property type="molecule type" value="Genomic_DNA"/>
</dbReference>
<dbReference type="Proteomes" id="UP000677054">
    <property type="component" value="Unassembled WGS sequence"/>
</dbReference>
<dbReference type="Pfam" id="PF13908">
    <property type="entry name" value="Shisa_N"/>
    <property type="match status" value="1"/>
</dbReference>
<keyword evidence="4" id="KW-1185">Reference proteome</keyword>
<protein>
    <recommendedName>
        <fullName evidence="2">Shisa N-terminal domain-containing protein</fullName>
    </recommendedName>
</protein>
<evidence type="ECO:0000256" key="1">
    <source>
        <dbReference type="SAM" id="MobiDB-lite"/>
    </source>
</evidence>
<accession>A0A7R9A3D5</accession>
<feature type="compositionally biased region" description="Basic residues" evidence="1">
    <location>
        <begin position="278"/>
        <end position="293"/>
    </location>
</feature>
<dbReference type="InterPro" id="IPR053891">
    <property type="entry name" value="Shisa_N"/>
</dbReference>
<evidence type="ECO:0000313" key="3">
    <source>
        <dbReference type="EMBL" id="CAD7241800.1"/>
    </source>
</evidence>
<feature type="compositionally biased region" description="Basic and acidic residues" evidence="1">
    <location>
        <begin position="185"/>
        <end position="210"/>
    </location>
</feature>
<feature type="domain" description="Shisa N-terminal" evidence="2">
    <location>
        <begin position="45"/>
        <end position="94"/>
    </location>
</feature>
<evidence type="ECO:0000259" key="2">
    <source>
        <dbReference type="Pfam" id="PF13908"/>
    </source>
</evidence>
<gene>
    <name evidence="3" type="ORF">DSTB1V02_LOCUS1779</name>
</gene>
<dbReference type="OrthoDB" id="6381718at2759"/>
<name>A0A7R9A3D5_9CRUS</name>